<keyword evidence="3" id="KW-1185">Reference proteome</keyword>
<evidence type="ECO:0000313" key="3">
    <source>
        <dbReference type="Proteomes" id="UP001385809"/>
    </source>
</evidence>
<evidence type="ECO:0000256" key="1">
    <source>
        <dbReference type="SAM" id="MobiDB-lite"/>
    </source>
</evidence>
<proteinExistence type="predicted"/>
<protein>
    <submittedName>
        <fullName evidence="2">Uncharacterized protein</fullName>
    </submittedName>
</protein>
<sequence length="293" mass="31134">MGQMSFYSADALPRAITDLEGVLCAGGEMSLFGRGTAARLTIVLGAPPPEPEDLPDDEPVPVEPAPSVPDEPVPVEPAPSVPDEPPPPPTVLVDQRTWEEGVDEIPDDDLPVRDDGPPADAEPGPPPPAPAPEPPSVTDPEAEWRAHALCCAFRGRGVPAEVERAPDGRPVVRSAFRADLLPLAQQWHTEAKHAPDALHLDGPRLRLWVLAAGRWSGRAYTLGLDPSAPTTHEPLLTACQRAGLGATLAEDADAPVVRIVGRARQRRLAELVGGRPRALHDGVWPDRLSGSMP</sequence>
<dbReference type="Proteomes" id="UP001385809">
    <property type="component" value="Unassembled WGS sequence"/>
</dbReference>
<evidence type="ECO:0000313" key="2">
    <source>
        <dbReference type="EMBL" id="MEJ2869540.1"/>
    </source>
</evidence>
<feature type="region of interest" description="Disordered" evidence="1">
    <location>
        <begin position="44"/>
        <end position="141"/>
    </location>
</feature>
<feature type="compositionally biased region" description="Acidic residues" evidence="1">
    <location>
        <begin position="50"/>
        <end position="60"/>
    </location>
</feature>
<gene>
    <name evidence="2" type="ORF">WCD74_17320</name>
</gene>
<reference evidence="2 3" key="1">
    <citation type="submission" date="2024-03" db="EMBL/GenBank/DDBJ databases">
        <title>Actinomycetospora sp. OC33-EN08, a novel actinomycete isolated from wild orchid (Aerides multiflora).</title>
        <authorList>
            <person name="Suriyachadkun C."/>
        </authorList>
    </citation>
    <scope>NUCLEOTIDE SEQUENCE [LARGE SCALE GENOMIC DNA]</scope>
    <source>
        <strain evidence="2 3">OC33-EN08</strain>
    </source>
</reference>
<dbReference type="EMBL" id="JBBEGN010000008">
    <property type="protein sequence ID" value="MEJ2869540.1"/>
    <property type="molecule type" value="Genomic_DNA"/>
</dbReference>
<organism evidence="2 3">
    <name type="scientific">Actinomycetospora aurantiaca</name>
    <dbReference type="NCBI Taxonomy" id="3129233"/>
    <lineage>
        <taxon>Bacteria</taxon>
        <taxon>Bacillati</taxon>
        <taxon>Actinomycetota</taxon>
        <taxon>Actinomycetes</taxon>
        <taxon>Pseudonocardiales</taxon>
        <taxon>Pseudonocardiaceae</taxon>
        <taxon>Actinomycetospora</taxon>
    </lineage>
</organism>
<name>A0ABU8MQE0_9PSEU</name>
<feature type="compositionally biased region" description="Pro residues" evidence="1">
    <location>
        <begin position="123"/>
        <end position="137"/>
    </location>
</feature>
<feature type="compositionally biased region" description="Acidic residues" evidence="1">
    <location>
        <begin position="100"/>
        <end position="109"/>
    </location>
</feature>
<accession>A0ABU8MQE0</accession>
<comment type="caution">
    <text evidence="2">The sequence shown here is derived from an EMBL/GenBank/DDBJ whole genome shotgun (WGS) entry which is preliminary data.</text>
</comment>
<feature type="compositionally biased region" description="Pro residues" evidence="1">
    <location>
        <begin position="61"/>
        <end position="90"/>
    </location>
</feature>
<dbReference type="RefSeq" id="WP_337696119.1">
    <property type="nucleotide sequence ID" value="NZ_JBBEGN010000008.1"/>
</dbReference>